<dbReference type="Pfam" id="PF00698">
    <property type="entry name" value="Acyl_transf_1"/>
    <property type="match status" value="1"/>
</dbReference>
<dbReference type="Pfam" id="PF02801">
    <property type="entry name" value="Ketoacyl-synt_C"/>
    <property type="match status" value="1"/>
</dbReference>
<dbReference type="Pfam" id="PF00550">
    <property type="entry name" value="PP-binding"/>
    <property type="match status" value="2"/>
</dbReference>
<dbReference type="Pfam" id="PF16197">
    <property type="entry name" value="KAsynt_C_assoc"/>
    <property type="match status" value="1"/>
</dbReference>
<dbReference type="Gene3D" id="3.40.47.10">
    <property type="match status" value="1"/>
</dbReference>
<dbReference type="PANTHER" id="PTHR43775:SF51">
    <property type="entry name" value="INACTIVE PHENOLPHTHIOCEROL SYNTHESIS POLYKETIDE SYNTHASE TYPE I PKS1-RELATED"/>
    <property type="match status" value="1"/>
</dbReference>
<dbReference type="GO" id="GO:0044550">
    <property type="term" value="P:secondary metabolite biosynthetic process"/>
    <property type="evidence" value="ECO:0007669"/>
    <property type="project" value="UniProtKB-ARBA"/>
</dbReference>
<dbReference type="Gene3D" id="1.10.1200.10">
    <property type="entry name" value="ACP-like"/>
    <property type="match status" value="2"/>
</dbReference>
<organism evidence="9 10">
    <name type="scientific">Pseudovirgaria hyperparasitica</name>
    <dbReference type="NCBI Taxonomy" id="470096"/>
    <lineage>
        <taxon>Eukaryota</taxon>
        <taxon>Fungi</taxon>
        <taxon>Dikarya</taxon>
        <taxon>Ascomycota</taxon>
        <taxon>Pezizomycotina</taxon>
        <taxon>Dothideomycetes</taxon>
        <taxon>Dothideomycetes incertae sedis</taxon>
        <taxon>Acrospermales</taxon>
        <taxon>Acrospermaceae</taxon>
        <taxon>Pseudovirgaria</taxon>
    </lineage>
</organism>
<keyword evidence="5" id="KW-0511">Multifunctional enzyme</keyword>
<keyword evidence="1" id="KW-0596">Phosphopantetheine</keyword>
<dbReference type="Pfam" id="PF00501">
    <property type="entry name" value="AMP-binding"/>
    <property type="match status" value="1"/>
</dbReference>
<sequence>MSDTCSSRAQEGVGDEFNATDDATTLGLCLHHLIDQVIKTNSENVAAICGDQKLSYAELGALVDRYASILEQHSVKRGDLVGIVLDRSLMLVVVLLAVLKAGAAYVPIDPTFPQDRIHHMLEDADPKLVVVEASTESSMSFWRGPALNIDTVEKKLPHSTTASDSHVDPDDLAYVIYTSGSTGKPKGVEISHEALCNLLLGIKSTSGPGCRASDRLLAVTTISFDIAMLEIFLPLICGATVVVAQKAETRDPRALMSMIKRHSITIMQATPATWQMILESGWHSDVHLSTIICGGEALPQKLANRLLSCAESVWNVYGPTEATVWASMWRVCPDQPVVIGRPINNYRLYVLDNNDLSRVPIGTEGELFIGGASLARGYHKKPEITQERFIHNPFHPGLMYRTGDLARFDSLDSLRVLGRADGQVKIRGFRIEVGDIEAAITDHDDIAEAVVNAQQGRLVAYCIRKQKTQTKNGCEDSRSIETFLRPFLKSRLPEYMMPAFYLELKEFPMTPNKKIDRKALPVHTEVVKPQAMSQQPQTGLESSIRLIWSEVLGHDRITTEANFFEIGGDSIRVIKVQKALEQLLDRILSPAILFEHFTIKALPDRGLSTNHITADESIAIVSMACQLPGGVTSPQEFWDLLERGADVITSVPKDRWDAEELYSAGLSYCRRGGFLDSVDEFDAPFFGISPREARSLDPTQRIGLETCWEGLERAGYTAGQLRGSNTGVYMGVCTISAHNSSVPSLGELDGYAITGTAGSTLSGRVSYAFGLEGPNMTIDTACSSSLVTTHLACNALRQGECDLAISGGISLLLSPAMHVEFSRLNGMSIDGRCRAFANDNSGTGWSEGCTVVVLKRLSDAMRDKDHIHAVIRGTAVNHGGRSAPGLTVPSGKAQQRLIQTALQASRLSPGDIDLVEAHGTGTRLGDPIEGVALAGVYGGSRSVDDEPLWVGSCKSSFGHTQAAAGLAGVIKVVMAMKNNKIPQTLHATKPTQAVDWEGSRMALVQEAQPWHPRLKRARRAGVSAFGISGTNAHVVVEEPPRQIPDHQLDQDDGDSDVEATELPHYQSLESRRSVAMPFLLSGHTEVSLAQQAEKLKQHISAHGQGPNFRLRDIAFSLATTRTLFGRRDIVWAKNRTTLISGLDSIAQTSSASIPATSTSRLAMLFTGQGSQACGMGKGLYEAYPIFRVALDEIVARFSGLDVPLLEVMHAPSGSEAASLLQRTDYAQPALFSLGVALWSLWKSWGVVPDVLCGHSVGELVAAHVAGVLSLTDACILVEARGRLMQAVPMQGAMVSLQASWEEVEKAIDALELNGQIDIAGRNTPMQTVASGDISAVERIASYFAGYERKTKLLDVSKAFHSHHMDTILTAFRSVAENVEFKRPQLPIVSTLTGRLCEPGEMETPDYWVQQIRQAVRFTDAVQTLFLQDTTSFVELGPRPILAGMGAACLENEQTITWLPSIIHGKDEATTIQRSLTELHKKDISIDWTGYFGSIKGCQRVELPTYAFHKERYPPLRKNTLSPPDGHQGLSMNAIKAQDMNDPPDASIEPRATELAITWKESSSKGTITADPSKLTGTWGMIRSNYSGPLSMKIMDGLLQNGLSVRWVDLQDINTWTDLSGLLCVWEPQVENDVDHVEQLTTEAFAQLQAIIRAQLAQPLLWVTLNAVDTGSGEIELPGLHSSTLWGLMRTARNEHTELSLRLVDLDINLAADTSLVKALAMINEPECAVRHSGILLPRLENVNITSRGAQLLRTDGAVIITGGLGSLGRRVAMWLAISHNIRDIVLLSRRGTDTPGTDSFVKELADAGAQATVLSCDIASRESVDNAISLFTALRPLRGVVHTAGLLDDGALQDLTPERINRVLGPKVHGAWNLHQSTQGLDLDMFLIFSSISGIIGNPGQSSYAAANTFLDALAYFRRSQRLPGTSVAYGPWAGGGMAEKLSKLGLARWQRMGFNMIQSDESLQLTENAIRSGRPLAAVAVLDPGRLHRFLSNDLDERSTLLSLLQGQKGRKVPPKDLKNKKEDLRSMLKQSAVTEQGEIVLTTVKATVARILGIAHSGDVDSDRALQDIGIDSLTAVQVRNHLEKSTGLKLNARIAFQYPNLRALSKFLLTSLQEDMMDSDDSSTGDISTPPTSVKSESIAPSIDIAAIKKGYLDPTLKFRSTEPTKPPNAVFVTGATGFVGAFIAAELLSMGISVHCLVRAGSDQAARQRLLDSLAAHDLWKPSFEPLLHAIVGDMSQPLFGLPDEQFQYLTETIDSICHSGGLVDWVRPLDDYLGPNIVSTHEILRLASQGREKTVHFISTMSTLPVYMGLELVEGDGEYGYATSKYTAERMVAAARWRGANASVYRLPFVTASTESGCFRLDRGDFMHSFISGCLEMGFFPSLDGADLAAVLPVDYLATTIVTKMTQDFESVGKDYDFANANPLSFNAFWKLLSLASAGQEIVPFVEWRERAFAHVASHRESPLARIMALIDGVKDEKNAVAFVTGPMVGPEVLGGKIYPVPEIDERVARNYVTRITINSRGFKTGV</sequence>
<dbReference type="EMBL" id="ML996577">
    <property type="protein sequence ID" value="KAF2755475.1"/>
    <property type="molecule type" value="Genomic_DNA"/>
</dbReference>
<dbReference type="InterPro" id="IPR036291">
    <property type="entry name" value="NAD(P)-bd_dom_sf"/>
</dbReference>
<evidence type="ECO:0000256" key="5">
    <source>
        <dbReference type="ARBA" id="ARBA00023268"/>
    </source>
</evidence>
<dbReference type="InterPro" id="IPR001227">
    <property type="entry name" value="Ac_transferase_dom_sf"/>
</dbReference>
<dbReference type="InterPro" id="IPR014030">
    <property type="entry name" value="Ketoacyl_synth_N"/>
</dbReference>
<dbReference type="SUPFAM" id="SSF56801">
    <property type="entry name" value="Acetyl-CoA synthetase-like"/>
    <property type="match status" value="1"/>
</dbReference>
<dbReference type="SUPFAM" id="SSF53901">
    <property type="entry name" value="Thiolase-like"/>
    <property type="match status" value="1"/>
</dbReference>
<dbReference type="InterPro" id="IPR036736">
    <property type="entry name" value="ACP-like_sf"/>
</dbReference>
<proteinExistence type="inferred from homology"/>
<dbReference type="InterPro" id="IPR020841">
    <property type="entry name" value="PKS_Beta-ketoAc_synthase_dom"/>
</dbReference>
<dbReference type="FunFam" id="3.40.47.10:FF:000019">
    <property type="entry name" value="Polyketide synthase type I"/>
    <property type="match status" value="1"/>
</dbReference>
<feature type="domain" description="Ketosynthase family 3 (KS3)" evidence="8">
    <location>
        <begin position="615"/>
        <end position="1038"/>
    </location>
</feature>
<keyword evidence="4" id="KW-0808">Transferase</keyword>
<dbReference type="FunFam" id="3.40.50.980:FF:000001">
    <property type="entry name" value="Non-ribosomal peptide synthetase"/>
    <property type="match status" value="1"/>
</dbReference>
<dbReference type="NCBIfam" id="TIGR01733">
    <property type="entry name" value="AA-adenyl-dom"/>
    <property type="match status" value="1"/>
</dbReference>
<dbReference type="InterPro" id="IPR016036">
    <property type="entry name" value="Malonyl_transacylase_ACP-bd"/>
</dbReference>
<dbReference type="Proteomes" id="UP000799437">
    <property type="component" value="Unassembled WGS sequence"/>
</dbReference>
<dbReference type="Gene3D" id="3.40.50.720">
    <property type="entry name" value="NAD(P)-binding Rossmann-like Domain"/>
    <property type="match status" value="2"/>
</dbReference>
<dbReference type="CDD" id="cd00833">
    <property type="entry name" value="PKS"/>
    <property type="match status" value="1"/>
</dbReference>
<keyword evidence="3" id="KW-0436">Ligase</keyword>
<evidence type="ECO:0000313" key="10">
    <source>
        <dbReference type="Proteomes" id="UP000799437"/>
    </source>
</evidence>
<dbReference type="OrthoDB" id="5334845at2759"/>
<dbReference type="InterPro" id="IPR020806">
    <property type="entry name" value="PKS_PP-bd"/>
</dbReference>
<dbReference type="InterPro" id="IPR050091">
    <property type="entry name" value="PKS_NRPS_Biosynth_Enz"/>
</dbReference>
<dbReference type="InterPro" id="IPR000873">
    <property type="entry name" value="AMP-dep_synth/lig_dom"/>
</dbReference>
<feature type="domain" description="Carrier" evidence="7">
    <location>
        <begin position="2040"/>
        <end position="2115"/>
    </location>
</feature>
<dbReference type="InterPro" id="IPR045851">
    <property type="entry name" value="AMP-bd_C_sf"/>
</dbReference>
<evidence type="ECO:0000259" key="7">
    <source>
        <dbReference type="PROSITE" id="PS50075"/>
    </source>
</evidence>
<dbReference type="SMART" id="SM00825">
    <property type="entry name" value="PKS_KS"/>
    <property type="match status" value="1"/>
</dbReference>
<dbReference type="GO" id="GO:0016874">
    <property type="term" value="F:ligase activity"/>
    <property type="evidence" value="ECO:0007669"/>
    <property type="project" value="UniProtKB-KW"/>
</dbReference>
<dbReference type="Gene3D" id="2.30.38.10">
    <property type="entry name" value="Luciferase, Domain 3"/>
    <property type="match status" value="1"/>
</dbReference>
<dbReference type="InterPro" id="IPR032821">
    <property type="entry name" value="PKS_assoc"/>
</dbReference>
<gene>
    <name evidence="9" type="ORF">EJ05DRAFT_532754</name>
</gene>
<dbReference type="SMART" id="SM00823">
    <property type="entry name" value="PKS_PP"/>
    <property type="match status" value="2"/>
</dbReference>
<dbReference type="Gene3D" id="3.30.70.3290">
    <property type="match status" value="1"/>
</dbReference>
<dbReference type="PROSITE" id="PS00012">
    <property type="entry name" value="PHOSPHOPANTETHEINE"/>
    <property type="match status" value="1"/>
</dbReference>
<dbReference type="GO" id="GO:0004312">
    <property type="term" value="F:fatty acid synthase activity"/>
    <property type="evidence" value="ECO:0007669"/>
    <property type="project" value="TreeGrafter"/>
</dbReference>
<dbReference type="Gene3D" id="3.40.366.10">
    <property type="entry name" value="Malonyl-Coenzyme A Acyl Carrier Protein, domain 2"/>
    <property type="match status" value="1"/>
</dbReference>
<dbReference type="RefSeq" id="XP_033597926.1">
    <property type="nucleotide sequence ID" value="XM_033749090.1"/>
</dbReference>
<dbReference type="InterPro" id="IPR014031">
    <property type="entry name" value="Ketoacyl_synth_C"/>
</dbReference>
<dbReference type="InterPro" id="IPR010080">
    <property type="entry name" value="Thioester_reductase-like_dom"/>
</dbReference>
<evidence type="ECO:0000259" key="8">
    <source>
        <dbReference type="PROSITE" id="PS52004"/>
    </source>
</evidence>
<dbReference type="SMART" id="SM00822">
    <property type="entry name" value="PKS_KR"/>
    <property type="match status" value="1"/>
</dbReference>
<dbReference type="SMART" id="SM01294">
    <property type="entry name" value="PKS_PP_betabranch"/>
    <property type="match status" value="1"/>
</dbReference>
<dbReference type="InterPro" id="IPR010071">
    <property type="entry name" value="AA_adenyl_dom"/>
</dbReference>
<dbReference type="InterPro" id="IPR020845">
    <property type="entry name" value="AMP-binding_CS"/>
</dbReference>
<protein>
    <submittedName>
        <fullName evidence="9">Nonribosomal peptide synthetase 7</fullName>
    </submittedName>
</protein>
<dbReference type="CDD" id="cd08956">
    <property type="entry name" value="KR_3_FAS_SDR_x"/>
    <property type="match status" value="1"/>
</dbReference>
<dbReference type="InterPro" id="IPR057326">
    <property type="entry name" value="KR_dom"/>
</dbReference>
<dbReference type="InterPro" id="IPR014043">
    <property type="entry name" value="Acyl_transferase_dom"/>
</dbReference>
<name>A0A6A6VZ12_9PEZI</name>
<dbReference type="Gene3D" id="3.40.50.980">
    <property type="match status" value="2"/>
</dbReference>
<dbReference type="FunFam" id="3.40.50.12780:FF:000012">
    <property type="entry name" value="Non-ribosomal peptide synthetase"/>
    <property type="match status" value="1"/>
</dbReference>
<dbReference type="PROSITE" id="PS52004">
    <property type="entry name" value="KS3_2"/>
    <property type="match status" value="1"/>
</dbReference>
<dbReference type="GO" id="GO:0006633">
    <property type="term" value="P:fatty acid biosynthetic process"/>
    <property type="evidence" value="ECO:0007669"/>
    <property type="project" value="TreeGrafter"/>
</dbReference>
<comment type="similarity">
    <text evidence="6">Belongs to the NRP synthetase family.</text>
</comment>
<dbReference type="SMART" id="SM00827">
    <property type="entry name" value="PKS_AT"/>
    <property type="match status" value="1"/>
</dbReference>
<dbReference type="PROSITE" id="PS50075">
    <property type="entry name" value="CARRIER"/>
    <property type="match status" value="2"/>
</dbReference>
<dbReference type="SUPFAM" id="SSF52151">
    <property type="entry name" value="FabD/lysophospholipase-like"/>
    <property type="match status" value="1"/>
</dbReference>
<feature type="domain" description="Carrier" evidence="7">
    <location>
        <begin position="535"/>
        <end position="610"/>
    </location>
</feature>
<reference evidence="9" key="1">
    <citation type="journal article" date="2020" name="Stud. Mycol.">
        <title>101 Dothideomycetes genomes: a test case for predicting lifestyles and emergence of pathogens.</title>
        <authorList>
            <person name="Haridas S."/>
            <person name="Albert R."/>
            <person name="Binder M."/>
            <person name="Bloem J."/>
            <person name="Labutti K."/>
            <person name="Salamov A."/>
            <person name="Andreopoulos B."/>
            <person name="Baker S."/>
            <person name="Barry K."/>
            <person name="Bills G."/>
            <person name="Bluhm B."/>
            <person name="Cannon C."/>
            <person name="Castanera R."/>
            <person name="Culley D."/>
            <person name="Daum C."/>
            <person name="Ezra D."/>
            <person name="Gonzalez J."/>
            <person name="Henrissat B."/>
            <person name="Kuo A."/>
            <person name="Liang C."/>
            <person name="Lipzen A."/>
            <person name="Lutzoni F."/>
            <person name="Magnuson J."/>
            <person name="Mondo S."/>
            <person name="Nolan M."/>
            <person name="Ohm R."/>
            <person name="Pangilinan J."/>
            <person name="Park H.-J."/>
            <person name="Ramirez L."/>
            <person name="Alfaro M."/>
            <person name="Sun H."/>
            <person name="Tritt A."/>
            <person name="Yoshinaga Y."/>
            <person name="Zwiers L.-H."/>
            <person name="Turgeon B."/>
            <person name="Goodwin S."/>
            <person name="Spatafora J."/>
            <person name="Crous P."/>
            <person name="Grigoriev I."/>
        </authorList>
    </citation>
    <scope>NUCLEOTIDE SEQUENCE</scope>
    <source>
        <strain evidence="9">CBS 121739</strain>
    </source>
</reference>
<dbReference type="InterPro" id="IPR016039">
    <property type="entry name" value="Thiolase-like"/>
</dbReference>
<dbReference type="InterPro" id="IPR009081">
    <property type="entry name" value="PP-bd_ACP"/>
</dbReference>
<dbReference type="GeneID" id="54490144"/>
<accession>A0A6A6VZ12</accession>
<dbReference type="PROSITE" id="PS00455">
    <property type="entry name" value="AMP_BINDING"/>
    <property type="match status" value="1"/>
</dbReference>
<evidence type="ECO:0000256" key="6">
    <source>
        <dbReference type="ARBA" id="ARBA00029454"/>
    </source>
</evidence>
<dbReference type="InterPro" id="IPR013120">
    <property type="entry name" value="FAR_NAD-bd"/>
</dbReference>
<dbReference type="PANTHER" id="PTHR43775">
    <property type="entry name" value="FATTY ACID SYNTHASE"/>
    <property type="match status" value="1"/>
</dbReference>
<dbReference type="SUPFAM" id="SSF55048">
    <property type="entry name" value="Probable ACP-binding domain of malonyl-CoA ACP transacylase"/>
    <property type="match status" value="1"/>
</dbReference>
<dbReference type="SUPFAM" id="SSF51735">
    <property type="entry name" value="NAD(P)-binding Rossmann-fold domains"/>
    <property type="match status" value="3"/>
</dbReference>
<dbReference type="InterPro" id="IPR013968">
    <property type="entry name" value="PKS_KR"/>
</dbReference>
<dbReference type="Pfam" id="PF00109">
    <property type="entry name" value="ketoacyl-synt"/>
    <property type="match status" value="1"/>
</dbReference>
<dbReference type="Gene3D" id="3.30.300.30">
    <property type="match status" value="1"/>
</dbReference>
<evidence type="ECO:0000313" key="9">
    <source>
        <dbReference type="EMBL" id="KAF2755475.1"/>
    </source>
</evidence>
<dbReference type="InterPro" id="IPR016035">
    <property type="entry name" value="Acyl_Trfase/lysoPLipase"/>
</dbReference>
<dbReference type="NCBIfam" id="TIGR01746">
    <property type="entry name" value="Thioester-redct"/>
    <property type="match status" value="1"/>
</dbReference>
<evidence type="ECO:0000256" key="4">
    <source>
        <dbReference type="ARBA" id="ARBA00022679"/>
    </source>
</evidence>
<keyword evidence="2" id="KW-0597">Phosphoprotein</keyword>
<evidence type="ECO:0000256" key="1">
    <source>
        <dbReference type="ARBA" id="ARBA00022450"/>
    </source>
</evidence>
<dbReference type="InterPro" id="IPR006162">
    <property type="entry name" value="Ppantetheine_attach_site"/>
</dbReference>
<evidence type="ECO:0000256" key="3">
    <source>
        <dbReference type="ARBA" id="ARBA00022598"/>
    </source>
</evidence>
<keyword evidence="10" id="KW-1185">Reference proteome</keyword>
<evidence type="ECO:0000256" key="2">
    <source>
        <dbReference type="ARBA" id="ARBA00022553"/>
    </source>
</evidence>
<dbReference type="GO" id="GO:0031177">
    <property type="term" value="F:phosphopantetheine binding"/>
    <property type="evidence" value="ECO:0007669"/>
    <property type="project" value="InterPro"/>
</dbReference>
<dbReference type="Pfam" id="PF08659">
    <property type="entry name" value="KR"/>
    <property type="match status" value="1"/>
</dbReference>
<dbReference type="SUPFAM" id="SSF47336">
    <property type="entry name" value="ACP-like"/>
    <property type="match status" value="2"/>
</dbReference>
<dbReference type="Pfam" id="PF07993">
    <property type="entry name" value="NAD_binding_4"/>
    <property type="match status" value="1"/>
</dbReference>